<organism evidence="1 2">
    <name type="scientific">Rubellimicrobium mesophilum DSM 19309</name>
    <dbReference type="NCBI Taxonomy" id="442562"/>
    <lineage>
        <taxon>Bacteria</taxon>
        <taxon>Pseudomonadati</taxon>
        <taxon>Pseudomonadota</taxon>
        <taxon>Alphaproteobacteria</taxon>
        <taxon>Rhodobacterales</taxon>
        <taxon>Roseobacteraceae</taxon>
        <taxon>Rubellimicrobium</taxon>
    </lineage>
</organism>
<protein>
    <submittedName>
        <fullName evidence="1">Uncharacterized protein</fullName>
    </submittedName>
</protein>
<dbReference type="Proteomes" id="UP000019666">
    <property type="component" value="Unassembled WGS sequence"/>
</dbReference>
<dbReference type="EMBL" id="AOSK01000021">
    <property type="protein sequence ID" value="EYD77774.1"/>
    <property type="molecule type" value="Genomic_DNA"/>
</dbReference>
<evidence type="ECO:0000313" key="2">
    <source>
        <dbReference type="Proteomes" id="UP000019666"/>
    </source>
</evidence>
<gene>
    <name evidence="1" type="ORF">Rumeso_00501</name>
</gene>
<evidence type="ECO:0000313" key="1">
    <source>
        <dbReference type="EMBL" id="EYD77774.1"/>
    </source>
</evidence>
<keyword evidence="2" id="KW-1185">Reference proteome</keyword>
<dbReference type="RefSeq" id="WP_037281170.1">
    <property type="nucleotide sequence ID" value="NZ_KK088582.1"/>
</dbReference>
<dbReference type="HOGENOM" id="CLU_144140_0_0_5"/>
<proteinExistence type="predicted"/>
<name>A0A017HVI9_9RHOB</name>
<sequence length="149" mass="17242">MTDTTIAGLLKARDEMLAELLALRDRAAKVYNDIEAMDRVLDALGYDGPPLAERQARQHRLVIFNRNELRQFILRELRKGEPLTSRDLAERICGEEGKDIRDQRMVMDVTRRVSKAVKLLEERKAVRGTKDRMGRWVWELAIRHSAEAS</sequence>
<reference evidence="1 2" key="1">
    <citation type="submission" date="2013-02" db="EMBL/GenBank/DDBJ databases">
        <authorList>
            <person name="Fiebig A."/>
            <person name="Goeker M."/>
            <person name="Klenk H.-P.P."/>
        </authorList>
    </citation>
    <scope>NUCLEOTIDE SEQUENCE [LARGE SCALE GENOMIC DNA]</scope>
    <source>
        <strain evidence="1 2">DSM 19309</strain>
    </source>
</reference>
<comment type="caution">
    <text evidence="1">The sequence shown here is derived from an EMBL/GenBank/DDBJ whole genome shotgun (WGS) entry which is preliminary data.</text>
</comment>
<dbReference type="AlphaFoldDB" id="A0A017HVI9"/>
<accession>A0A017HVI9</accession>